<accession>A0A1Y2I2Z8</accession>
<gene>
    <name evidence="5" type="ORF">BCR44DRAFT_47825</name>
</gene>
<evidence type="ECO:0000313" key="6">
    <source>
        <dbReference type="Proteomes" id="UP000193411"/>
    </source>
</evidence>
<dbReference type="OrthoDB" id="10254527at2759"/>
<dbReference type="GO" id="GO:0005840">
    <property type="term" value="C:ribosome"/>
    <property type="evidence" value="ECO:0007669"/>
    <property type="project" value="UniProtKB-KW"/>
</dbReference>
<dbReference type="PANTHER" id="PTHR10113">
    <property type="entry name" value="PEPTIDE CHAIN RELEASE FACTOR SUBUNIT 1"/>
    <property type="match status" value="1"/>
</dbReference>
<name>A0A1Y2I2Z8_9FUNG</name>
<dbReference type="EMBL" id="MCFL01000001">
    <property type="protein sequence ID" value="ORZ41236.1"/>
    <property type="molecule type" value="Genomic_DNA"/>
</dbReference>
<dbReference type="InterPro" id="IPR004403">
    <property type="entry name" value="Peptide_chain-rel_eRF1/aRF1"/>
</dbReference>
<sequence>MTSRDNDAAAQVADLRHLISTLEPAHAISTMSSLISLAIPPAIPLTHVTNLLADEHRAASRIKSAPNRHAITSAIALTQAKLAQFAQVPVNGVYVYCGTVHGRPDQEQQVVDVAYKPVVPVKQFMYMCDKAFSVDVLVEALEEMADADFAHELKMERQQKMLARFFDEHLSGSGKCCFGIRETLKALDLGAVETLILSEHLEIQRYVLKNPAAGPSDKHLIKHLTPAQAQEQEHFAQDGQKLEIIDQQPLLAWFTANVADFGAKLKLVTGQLQEGQRFVSEYGGIGGLLRYRLDLGQ</sequence>
<reference evidence="5 6" key="1">
    <citation type="submission" date="2016-07" db="EMBL/GenBank/DDBJ databases">
        <title>Pervasive Adenine N6-methylation of Active Genes in Fungi.</title>
        <authorList>
            <consortium name="DOE Joint Genome Institute"/>
            <person name="Mondo S.J."/>
            <person name="Dannebaum R.O."/>
            <person name="Kuo R.C."/>
            <person name="Labutti K."/>
            <person name="Haridas S."/>
            <person name="Kuo A."/>
            <person name="Salamov A."/>
            <person name="Ahrendt S.R."/>
            <person name="Lipzen A."/>
            <person name="Sullivan W."/>
            <person name="Andreopoulos W.B."/>
            <person name="Clum A."/>
            <person name="Lindquist E."/>
            <person name="Daum C."/>
            <person name="Ramamoorthy G.K."/>
            <person name="Gryganskyi A."/>
            <person name="Culley D."/>
            <person name="Magnuson J.K."/>
            <person name="James T.Y."/>
            <person name="O'Malley M.A."/>
            <person name="Stajich J.E."/>
            <person name="Spatafora J.W."/>
            <person name="Visel A."/>
            <person name="Grigoriev I.V."/>
        </authorList>
    </citation>
    <scope>NUCLEOTIDE SEQUENCE [LARGE SCALE GENOMIC DNA]</scope>
    <source>
        <strain evidence="5 6">PL171</strain>
    </source>
</reference>
<comment type="subcellular location">
    <subcellularLocation>
        <location evidence="1">Cytoplasm</location>
    </subcellularLocation>
</comment>
<dbReference type="InterPro" id="IPR005142">
    <property type="entry name" value="eRF1_3"/>
</dbReference>
<protein>
    <submittedName>
        <fullName evidence="5">50S ribosomal protein L30e-like protein</fullName>
    </submittedName>
</protein>
<dbReference type="Gene3D" id="3.30.1330.30">
    <property type="match status" value="1"/>
</dbReference>
<organism evidence="5 6">
    <name type="scientific">Catenaria anguillulae PL171</name>
    <dbReference type="NCBI Taxonomy" id="765915"/>
    <lineage>
        <taxon>Eukaryota</taxon>
        <taxon>Fungi</taxon>
        <taxon>Fungi incertae sedis</taxon>
        <taxon>Blastocladiomycota</taxon>
        <taxon>Blastocladiomycetes</taxon>
        <taxon>Blastocladiales</taxon>
        <taxon>Catenariaceae</taxon>
        <taxon>Catenaria</taxon>
    </lineage>
</organism>
<feature type="domain" description="eRF1/Pelota-like N-terminal" evidence="3">
    <location>
        <begin position="18"/>
        <end position="140"/>
    </location>
</feature>
<dbReference type="GO" id="GO:0005737">
    <property type="term" value="C:cytoplasm"/>
    <property type="evidence" value="ECO:0007669"/>
    <property type="project" value="UniProtKB-SubCell"/>
</dbReference>
<proteinExistence type="predicted"/>
<keyword evidence="6" id="KW-1185">Reference proteome</keyword>
<dbReference type="FunFam" id="3.30.1330.30:FF:000032">
    <property type="entry name" value="Eukaryotic peptide chain release factor subunit 1"/>
    <property type="match status" value="1"/>
</dbReference>
<keyword evidence="2" id="KW-0963">Cytoplasm</keyword>
<feature type="domain" description="eRF1" evidence="4">
    <location>
        <begin position="157"/>
        <end position="293"/>
    </location>
</feature>
<dbReference type="InterPro" id="IPR005140">
    <property type="entry name" value="eRF1_Pelota-like_N"/>
</dbReference>
<dbReference type="Proteomes" id="UP000193411">
    <property type="component" value="Unassembled WGS sequence"/>
</dbReference>
<keyword evidence="5" id="KW-0687">Ribonucleoprotein</keyword>
<dbReference type="Gene3D" id="3.30.960.10">
    <property type="entry name" value="eRF1 domain 1"/>
    <property type="match status" value="1"/>
</dbReference>
<dbReference type="Pfam" id="PF03463">
    <property type="entry name" value="eRF1_1"/>
    <property type="match status" value="1"/>
</dbReference>
<evidence type="ECO:0000313" key="5">
    <source>
        <dbReference type="EMBL" id="ORZ41236.1"/>
    </source>
</evidence>
<dbReference type="InterPro" id="IPR024049">
    <property type="entry name" value="eRF1_1_sf"/>
</dbReference>
<dbReference type="SUPFAM" id="SSF55315">
    <property type="entry name" value="L30e-like"/>
    <property type="match status" value="1"/>
</dbReference>
<dbReference type="SUPFAM" id="SSF55481">
    <property type="entry name" value="N-terminal domain of eukaryotic peptide chain release factor subunit 1, ERF1"/>
    <property type="match status" value="1"/>
</dbReference>
<comment type="caution">
    <text evidence="5">The sequence shown here is derived from an EMBL/GenBank/DDBJ whole genome shotgun (WGS) entry which is preliminary data.</text>
</comment>
<evidence type="ECO:0000259" key="3">
    <source>
        <dbReference type="Pfam" id="PF03463"/>
    </source>
</evidence>
<dbReference type="AlphaFoldDB" id="A0A1Y2I2Z8"/>
<dbReference type="GO" id="GO:0003747">
    <property type="term" value="F:translation release factor activity"/>
    <property type="evidence" value="ECO:0007669"/>
    <property type="project" value="InterPro"/>
</dbReference>
<dbReference type="STRING" id="765915.A0A1Y2I2Z8"/>
<evidence type="ECO:0000256" key="1">
    <source>
        <dbReference type="ARBA" id="ARBA00004496"/>
    </source>
</evidence>
<evidence type="ECO:0000259" key="4">
    <source>
        <dbReference type="Pfam" id="PF03465"/>
    </source>
</evidence>
<keyword evidence="5" id="KW-0689">Ribosomal protein</keyword>
<dbReference type="InterPro" id="IPR029064">
    <property type="entry name" value="Ribosomal_eL30-like_sf"/>
</dbReference>
<dbReference type="Pfam" id="PF03465">
    <property type="entry name" value="eRF1_3"/>
    <property type="match status" value="1"/>
</dbReference>
<evidence type="ECO:0000256" key="2">
    <source>
        <dbReference type="ARBA" id="ARBA00022490"/>
    </source>
</evidence>